<dbReference type="Gene3D" id="2.40.110.10">
    <property type="entry name" value="Butyryl-CoA Dehydrogenase, subunit A, domain 2"/>
    <property type="match status" value="1"/>
</dbReference>
<dbReference type="GO" id="GO:0003997">
    <property type="term" value="F:acyl-CoA oxidase activity"/>
    <property type="evidence" value="ECO:0007669"/>
    <property type="project" value="UniProtKB-EC"/>
</dbReference>
<dbReference type="SUPFAM" id="SSF56645">
    <property type="entry name" value="Acyl-CoA dehydrogenase NM domain-like"/>
    <property type="match status" value="1"/>
</dbReference>
<evidence type="ECO:0000256" key="5">
    <source>
        <dbReference type="ARBA" id="ARBA00006288"/>
    </source>
</evidence>
<organism evidence="20 21">
    <name type="scientific">Dekkera bruxellensis</name>
    <name type="common">Brettanomyces custersii</name>
    <dbReference type="NCBI Taxonomy" id="5007"/>
    <lineage>
        <taxon>Eukaryota</taxon>
        <taxon>Fungi</taxon>
        <taxon>Dikarya</taxon>
        <taxon>Ascomycota</taxon>
        <taxon>Saccharomycotina</taxon>
        <taxon>Pichiomycetes</taxon>
        <taxon>Pichiales</taxon>
        <taxon>Pichiaceae</taxon>
        <taxon>Brettanomyces</taxon>
    </lineage>
</organism>
<dbReference type="Gene3D" id="1.10.540.10">
    <property type="entry name" value="Acyl-CoA dehydrogenase/oxidase, N-terminal domain"/>
    <property type="match status" value="1"/>
</dbReference>
<evidence type="ECO:0000256" key="4">
    <source>
        <dbReference type="ARBA" id="ARBA00004846"/>
    </source>
</evidence>
<dbReference type="InterPro" id="IPR046373">
    <property type="entry name" value="Acyl-CoA_Oxase/DH_mid-dom_sf"/>
</dbReference>
<dbReference type="InterPro" id="IPR006091">
    <property type="entry name" value="Acyl-CoA_Oxase/DH_mid-dom"/>
</dbReference>
<feature type="domain" description="Acyl-CoA oxidase/dehydrogenase middle" evidence="17">
    <location>
        <begin position="154"/>
        <end position="263"/>
    </location>
</feature>
<comment type="catalytic activity">
    <reaction evidence="1">
        <text>a 2,3-saturated acyl-CoA + O2 = a (2E)-enoyl-CoA + H2O2</text>
        <dbReference type="Rhea" id="RHEA:38959"/>
        <dbReference type="ChEBI" id="CHEBI:15379"/>
        <dbReference type="ChEBI" id="CHEBI:16240"/>
        <dbReference type="ChEBI" id="CHEBI:58856"/>
        <dbReference type="ChEBI" id="CHEBI:65111"/>
        <dbReference type="EC" id="1.3.3.6"/>
    </reaction>
</comment>
<evidence type="ECO:0000256" key="14">
    <source>
        <dbReference type="PIRSR" id="PIRSR000168-2"/>
    </source>
</evidence>
<protein>
    <recommendedName>
        <fullName evidence="12">Acyl-coenzyme A oxidase</fullName>
    </recommendedName>
</protein>
<dbReference type="Gene3D" id="1.20.140.10">
    <property type="entry name" value="Butyryl-CoA Dehydrogenase, subunit A, domain 3"/>
    <property type="match status" value="2"/>
</dbReference>
<dbReference type="InterPro" id="IPR037069">
    <property type="entry name" value="AcylCoA_DH/ox_N_sf"/>
</dbReference>
<gene>
    <name evidence="20" type="primary">POX4</name>
    <name evidence="20" type="ORF">DEBR0S1_05886G</name>
</gene>
<dbReference type="AlphaFoldDB" id="A0A7D9CUQ3"/>
<dbReference type="UniPathway" id="UPA00661"/>
<comment type="similarity">
    <text evidence="5 12">Belongs to the acyl-CoA oxidase family.</text>
</comment>
<evidence type="ECO:0000256" key="8">
    <source>
        <dbReference type="ARBA" id="ARBA00022832"/>
    </source>
</evidence>
<comment type="pathway">
    <text evidence="4">Lipid metabolism; peroxisomal fatty acid beta-oxidation.</text>
</comment>
<feature type="domain" description="Acyl-CoA oxidase C-terminal" evidence="16">
    <location>
        <begin position="510"/>
        <end position="685"/>
    </location>
</feature>
<feature type="domain" description="Acyl-coenzyme A oxidase N-terminal" evidence="18">
    <location>
        <begin position="28"/>
        <end position="139"/>
    </location>
</feature>
<feature type="binding site" evidence="14">
    <location>
        <position position="197"/>
    </location>
    <ligand>
        <name>FAD</name>
        <dbReference type="ChEBI" id="CHEBI:57692"/>
    </ligand>
</feature>
<proteinExistence type="inferred from homology"/>
<keyword evidence="8" id="KW-0276">Fatty acid metabolism</keyword>
<keyword evidence="21" id="KW-1185">Reference proteome</keyword>
<dbReference type="GO" id="GO:0005504">
    <property type="term" value="F:fatty acid binding"/>
    <property type="evidence" value="ECO:0007669"/>
    <property type="project" value="TreeGrafter"/>
</dbReference>
<evidence type="ECO:0000256" key="1">
    <source>
        <dbReference type="ARBA" id="ARBA00001201"/>
    </source>
</evidence>
<dbReference type="FunFam" id="1.20.140.10:FF:000015">
    <property type="entry name" value="Acyl-coenzyme A oxidase"/>
    <property type="match status" value="1"/>
</dbReference>
<evidence type="ECO:0000256" key="9">
    <source>
        <dbReference type="ARBA" id="ARBA00023002"/>
    </source>
</evidence>
<evidence type="ECO:0000256" key="3">
    <source>
        <dbReference type="ARBA" id="ARBA00004275"/>
    </source>
</evidence>
<keyword evidence="6 12" id="KW-0285">Flavoprotein</keyword>
<dbReference type="GO" id="GO:0055088">
    <property type="term" value="P:lipid homeostasis"/>
    <property type="evidence" value="ECO:0007669"/>
    <property type="project" value="TreeGrafter"/>
</dbReference>
<name>A0A7D9CUQ3_DEKBR</name>
<keyword evidence="7 12" id="KW-0274">FAD</keyword>
<evidence type="ECO:0000256" key="2">
    <source>
        <dbReference type="ARBA" id="ARBA00001974"/>
    </source>
</evidence>
<evidence type="ECO:0000256" key="10">
    <source>
        <dbReference type="ARBA" id="ARBA00023098"/>
    </source>
</evidence>
<sequence>MSYTVSSNSVEPNPGSMIQEERRSTSFNVQKMFEFLEGSKQKAVDTLSIMQQLERDPILRTSLRYYEYGTEKHREETAAKISRMAQYIEKDAPDMQTFQNRLNLIAVVDPQLGTRIGVHLGLFLGAIRGNGTDNQFNYWAFERGAAYIKGIYGCFAMTELAHGSNVAALETTATYNRKRKSFIINTPHVGATKWWIGGAAHSATHTACFARLKVDGKDYGVKVFVVPLRDTAHMLQPGIALGDIGEKMGRNGIDNGWIQFSNVEIPKEYMLSKFATISDDGEVIEPPLAQLAYSALLGGRVTMVTDSFRTSERFITIALRYSVGRRQFKQGKAASNNKKMPQSESQIIDHPLHQHRLLPLLAWTYAMGIASNQIQSDYKATLSMLESGVRTQDMKVLGVAIKKLKQLFADSASLKSTCTWKCLQLIEECRQACGGHGYSAYSGFGKGYADHAVQCTWEGDNDILAQNAGRITVQQVAKMLKTDMKPTGNFSFLAGKSKIGHTIDAEDISDLSKLLLALETLICRLSSNCLDLLSKNEQNWDSISTEKKSLSHLYAIQYMLSKGIQRLTEMRQSNNGGINTPIKLLLSLFALSGIKEYADVFLQFDVLSTQTYAKLKERIGTLCLEIRPMVIGMTDSFKFSDFFINSVLGCYNGDIYNDYWKAVNSLNDAFDTKAPYSHDLEAMLKRPTVAQRENFEKGSKVLQKLSN</sequence>
<dbReference type="Pfam" id="PF22924">
    <property type="entry name" value="ACOX_C_alpha1"/>
    <property type="match status" value="1"/>
</dbReference>
<dbReference type="Pfam" id="PF02770">
    <property type="entry name" value="Acyl-CoA_dh_M"/>
    <property type="match status" value="1"/>
</dbReference>
<dbReference type="InterPro" id="IPR012258">
    <property type="entry name" value="Acyl-CoA_oxidase"/>
</dbReference>
<accession>A0A7D9CUQ3</accession>
<dbReference type="InterPro" id="IPR029320">
    <property type="entry name" value="Acyl-CoA_ox_N"/>
</dbReference>
<evidence type="ECO:0000313" key="21">
    <source>
        <dbReference type="Proteomes" id="UP000478008"/>
    </source>
</evidence>
<dbReference type="InterPro" id="IPR036250">
    <property type="entry name" value="AcylCo_DH-like_C"/>
</dbReference>
<evidence type="ECO:0000256" key="15">
    <source>
        <dbReference type="SAM" id="MobiDB-lite"/>
    </source>
</evidence>
<feature type="region of interest" description="Disordered" evidence="15">
    <location>
        <begin position="1"/>
        <end position="22"/>
    </location>
</feature>
<dbReference type="Pfam" id="PF01756">
    <property type="entry name" value="ACOX"/>
    <property type="match status" value="1"/>
</dbReference>
<dbReference type="PIRSF" id="PIRSF000168">
    <property type="entry name" value="Acyl-CoA_oxidase"/>
    <property type="match status" value="1"/>
</dbReference>
<feature type="compositionally biased region" description="Polar residues" evidence="15">
    <location>
        <begin position="1"/>
        <end position="11"/>
    </location>
</feature>
<dbReference type="InterPro" id="IPR009100">
    <property type="entry name" value="AcylCoA_DH/oxidase_NM_dom_sf"/>
</dbReference>
<evidence type="ECO:0000256" key="11">
    <source>
        <dbReference type="ARBA" id="ARBA00023140"/>
    </source>
</evidence>
<evidence type="ECO:0000313" key="20">
    <source>
        <dbReference type="EMBL" id="VUG16038.1"/>
    </source>
</evidence>
<feature type="binding site" evidence="14">
    <location>
        <position position="158"/>
    </location>
    <ligand>
        <name>FAD</name>
        <dbReference type="ChEBI" id="CHEBI:57692"/>
    </ligand>
</feature>
<comment type="subcellular location">
    <subcellularLocation>
        <location evidence="3">Peroxisome</location>
    </subcellularLocation>
</comment>
<evidence type="ECO:0000259" key="19">
    <source>
        <dbReference type="Pfam" id="PF22924"/>
    </source>
</evidence>
<evidence type="ECO:0000259" key="18">
    <source>
        <dbReference type="Pfam" id="PF14749"/>
    </source>
</evidence>
<dbReference type="Proteomes" id="UP000478008">
    <property type="component" value="Unassembled WGS sequence"/>
</dbReference>
<dbReference type="GO" id="GO:0005777">
    <property type="term" value="C:peroxisome"/>
    <property type="evidence" value="ECO:0007669"/>
    <property type="project" value="UniProtKB-SubCell"/>
</dbReference>
<dbReference type="EMBL" id="CABFWN010000001">
    <property type="protein sequence ID" value="VUG16038.1"/>
    <property type="molecule type" value="Genomic_DNA"/>
</dbReference>
<evidence type="ECO:0000256" key="13">
    <source>
        <dbReference type="PIRSR" id="PIRSR000168-1"/>
    </source>
</evidence>
<dbReference type="Pfam" id="PF14749">
    <property type="entry name" value="Acyl-CoA_ox_N"/>
    <property type="match status" value="1"/>
</dbReference>
<dbReference type="PANTHER" id="PTHR10909">
    <property type="entry name" value="ELECTRON TRANSPORT OXIDOREDUCTASE"/>
    <property type="match status" value="1"/>
</dbReference>
<feature type="domain" description="Acyl-CoA oxidase C-alpha1" evidence="19">
    <location>
        <begin position="293"/>
        <end position="471"/>
    </location>
</feature>
<dbReference type="FunFam" id="2.40.110.10:FF:000003">
    <property type="entry name" value="Acyl-coenzyme A oxidase"/>
    <property type="match status" value="1"/>
</dbReference>
<dbReference type="PANTHER" id="PTHR10909:SF352">
    <property type="entry name" value="ACYL-COENZYME A OXIDASE-LIKE PROTEIN"/>
    <property type="match status" value="1"/>
</dbReference>
<keyword evidence="9" id="KW-0560">Oxidoreductase</keyword>
<reference evidence="20 21" key="1">
    <citation type="submission" date="2019-07" db="EMBL/GenBank/DDBJ databases">
        <authorList>
            <person name="Friedrich A."/>
            <person name="Schacherer J."/>
        </authorList>
    </citation>
    <scope>NUCLEOTIDE SEQUENCE [LARGE SCALE GENOMIC DNA]</scope>
</reference>
<keyword evidence="11" id="KW-0576">Peroxisome</keyword>
<evidence type="ECO:0000256" key="12">
    <source>
        <dbReference type="PIRNR" id="PIRNR000168"/>
    </source>
</evidence>
<dbReference type="GO" id="GO:0071949">
    <property type="term" value="F:FAD binding"/>
    <property type="evidence" value="ECO:0007669"/>
    <property type="project" value="InterPro"/>
</dbReference>
<evidence type="ECO:0000259" key="17">
    <source>
        <dbReference type="Pfam" id="PF02770"/>
    </source>
</evidence>
<dbReference type="InterPro" id="IPR002655">
    <property type="entry name" value="Acyl-CoA_oxidase_C"/>
</dbReference>
<comment type="cofactor">
    <cofactor evidence="2">
        <name>FAD</name>
        <dbReference type="ChEBI" id="CHEBI:57692"/>
    </cofactor>
</comment>
<evidence type="ECO:0000256" key="7">
    <source>
        <dbReference type="ARBA" id="ARBA00022827"/>
    </source>
</evidence>
<evidence type="ECO:0000259" key="16">
    <source>
        <dbReference type="Pfam" id="PF01756"/>
    </source>
</evidence>
<dbReference type="InterPro" id="IPR055060">
    <property type="entry name" value="ACOX_C_alpha1"/>
</dbReference>
<dbReference type="GO" id="GO:0033540">
    <property type="term" value="P:fatty acid beta-oxidation using acyl-CoA oxidase"/>
    <property type="evidence" value="ECO:0007669"/>
    <property type="project" value="UniProtKB-UniPathway"/>
</dbReference>
<dbReference type="FunFam" id="1.10.540.10:FF:000018">
    <property type="entry name" value="Acyl-coenzyme A oxidase"/>
    <property type="match status" value="1"/>
</dbReference>
<dbReference type="SUPFAM" id="SSF47203">
    <property type="entry name" value="Acyl-CoA dehydrogenase C-terminal domain-like"/>
    <property type="match status" value="2"/>
</dbReference>
<feature type="active site" description="Proton acceptor" evidence="13">
    <location>
        <position position="458"/>
    </location>
</feature>
<evidence type="ECO:0000256" key="6">
    <source>
        <dbReference type="ARBA" id="ARBA00022630"/>
    </source>
</evidence>
<keyword evidence="10" id="KW-0443">Lipid metabolism</keyword>